<organism evidence="1">
    <name type="scientific">Photinus pyralis</name>
    <name type="common">Common eastern firefly</name>
    <name type="synonym">Lampyris pyralis</name>
    <dbReference type="NCBI Taxonomy" id="7054"/>
    <lineage>
        <taxon>Eukaryota</taxon>
        <taxon>Metazoa</taxon>
        <taxon>Ecdysozoa</taxon>
        <taxon>Arthropoda</taxon>
        <taxon>Hexapoda</taxon>
        <taxon>Insecta</taxon>
        <taxon>Pterygota</taxon>
        <taxon>Neoptera</taxon>
        <taxon>Endopterygota</taxon>
        <taxon>Coleoptera</taxon>
        <taxon>Polyphaga</taxon>
        <taxon>Elateriformia</taxon>
        <taxon>Elateroidea</taxon>
        <taxon>Lampyridae</taxon>
        <taxon>Lampyrinae</taxon>
        <taxon>Photinus</taxon>
    </lineage>
</organism>
<sequence>MSKYLGTLILNLKPSSVIQKMVQYVFFKTWNISRQWVFSLRVDFFRCEYDDAFHVVDLDEPYSTQQFDTIDEDIEIFDMTSLSTLVLLSQNESKSESFATLENELFYTDPRHRLSLAYEKLHSIPKLLLHELSPIIKTLDISHNEFDNIDFAGEFKQLTMFICDHNNITSTTHIPYMPQLELLWMNHCKIAELYPWAKRLQQACPNLRHLSLMGNPAAPSYLNGGTFYEYLQYRLFMISLFPTLVHLDDKVVTDDQRAEAHRLYKRPFFERVTSKTTTTLPTYLRSVTDKVSEILTPLPTLSLNNQKNLII</sequence>
<accession>A0A1Y1K381</accession>
<proteinExistence type="predicted"/>
<dbReference type="EMBL" id="GEZM01094128">
    <property type="protein sequence ID" value="JAV55913.1"/>
    <property type="molecule type" value="Transcribed_RNA"/>
</dbReference>
<dbReference type="PANTHER" id="PTHR46282:SF1">
    <property type="entry name" value="LEUCINE-RICH REPEAT-CONTAINING PROTEIN 72-LIKE"/>
    <property type="match status" value="1"/>
</dbReference>
<evidence type="ECO:0000313" key="1">
    <source>
        <dbReference type="EMBL" id="JAV55913.1"/>
    </source>
</evidence>
<dbReference type="Gene3D" id="3.80.10.10">
    <property type="entry name" value="Ribonuclease Inhibitor"/>
    <property type="match status" value="1"/>
</dbReference>
<dbReference type="AlphaFoldDB" id="A0A1Y1K381"/>
<dbReference type="SUPFAM" id="SSF52058">
    <property type="entry name" value="L domain-like"/>
    <property type="match status" value="1"/>
</dbReference>
<dbReference type="InterPro" id="IPR043313">
    <property type="entry name" value="LRMDA"/>
</dbReference>
<reference evidence="1" key="1">
    <citation type="journal article" date="2016" name="Sci. Rep.">
        <title>Molecular characterization of firefly nuptial gifts: a multi-omics approach sheds light on postcopulatory sexual selection.</title>
        <authorList>
            <person name="Al-Wathiqui N."/>
            <person name="Fallon T.R."/>
            <person name="South A."/>
            <person name="Weng J.K."/>
            <person name="Lewis S.M."/>
        </authorList>
    </citation>
    <scope>NUCLEOTIDE SEQUENCE</scope>
</reference>
<protein>
    <recommendedName>
        <fullName evidence="2">U2A'/phosphoprotein 32 family A C-terminal domain-containing protein</fullName>
    </recommendedName>
</protein>
<dbReference type="InterPro" id="IPR032675">
    <property type="entry name" value="LRR_dom_sf"/>
</dbReference>
<name>A0A1Y1K381_PHOPY</name>
<dbReference type="PANTHER" id="PTHR46282">
    <property type="entry name" value="LEUCINE-RICH MELANOCYTE DIFFERENTIATION-ASSOCIATED PROTEIN"/>
    <property type="match status" value="1"/>
</dbReference>
<evidence type="ECO:0008006" key="2">
    <source>
        <dbReference type="Google" id="ProtNLM"/>
    </source>
</evidence>